<keyword evidence="1" id="KW-0560">Oxidoreductase</keyword>
<gene>
    <name evidence="3" type="ORF">FISHEDRAFT_45303</name>
</gene>
<dbReference type="InterPro" id="IPR023210">
    <property type="entry name" value="NADP_OxRdtase_dom"/>
</dbReference>
<dbReference type="GO" id="GO:0016491">
    <property type="term" value="F:oxidoreductase activity"/>
    <property type="evidence" value="ECO:0007669"/>
    <property type="project" value="UniProtKB-KW"/>
</dbReference>
<dbReference type="InterPro" id="IPR036812">
    <property type="entry name" value="NAD(P)_OxRdtase_dom_sf"/>
</dbReference>
<dbReference type="Proteomes" id="UP000054144">
    <property type="component" value="Unassembled WGS sequence"/>
</dbReference>
<dbReference type="SUPFAM" id="SSF51430">
    <property type="entry name" value="NAD(P)-linked oxidoreductase"/>
    <property type="match status" value="1"/>
</dbReference>
<evidence type="ECO:0000259" key="2">
    <source>
        <dbReference type="Pfam" id="PF00248"/>
    </source>
</evidence>
<evidence type="ECO:0000256" key="1">
    <source>
        <dbReference type="ARBA" id="ARBA00023002"/>
    </source>
</evidence>
<dbReference type="EMBL" id="KN881933">
    <property type="protein sequence ID" value="KIY47463.1"/>
    <property type="molecule type" value="Genomic_DNA"/>
</dbReference>
<dbReference type="Gene3D" id="3.20.20.100">
    <property type="entry name" value="NADP-dependent oxidoreductase domain"/>
    <property type="match status" value="1"/>
</dbReference>
<sequence>MPFPTRRLGKNGPIVSAIGLGTMGFGSTAIYGKNNTDDTAVWDMLDKAAGVGVTFWDTADMYGSEDILGKWFEATGRRAEIFLCTKFGARDQSPNNPIPFNQRKPNSKPSYIRWRLEESLRQMRTDYIDLYYQHRVDPTVPIEVVIETLREPVLSGKVRWVGLSECSPEVLRRARADPAIGDRVIACQMEYSVMTLDIEKNGFAEAMKETGAGLVAYSPLCRGLLTGKIKSPDDFEENDLRRLLPRFSKENFPKNLAIVDKVSAFGGKLGQYSWGSDHATAGQIALAWILADYPDGIAIPGSRTVKRFAENAYAAYIKLKPEDVAAVRQVAENAEVAGARYPEIYVSVRDCIPLDSWNGE</sequence>
<reference evidence="3 4" key="1">
    <citation type="journal article" date="2015" name="Fungal Genet. Biol.">
        <title>Evolution of novel wood decay mechanisms in Agaricales revealed by the genome sequences of Fistulina hepatica and Cylindrobasidium torrendii.</title>
        <authorList>
            <person name="Floudas D."/>
            <person name="Held B.W."/>
            <person name="Riley R."/>
            <person name="Nagy L.G."/>
            <person name="Koehler G."/>
            <person name="Ransdell A.S."/>
            <person name="Younus H."/>
            <person name="Chow J."/>
            <person name="Chiniquy J."/>
            <person name="Lipzen A."/>
            <person name="Tritt A."/>
            <person name="Sun H."/>
            <person name="Haridas S."/>
            <person name="LaButti K."/>
            <person name="Ohm R.A."/>
            <person name="Kues U."/>
            <person name="Blanchette R.A."/>
            <person name="Grigoriev I.V."/>
            <person name="Minto R.E."/>
            <person name="Hibbett D.S."/>
        </authorList>
    </citation>
    <scope>NUCLEOTIDE SEQUENCE [LARGE SCALE GENOMIC DNA]</scope>
    <source>
        <strain evidence="3 4">ATCC 64428</strain>
    </source>
</reference>
<evidence type="ECO:0000313" key="4">
    <source>
        <dbReference type="Proteomes" id="UP000054144"/>
    </source>
</evidence>
<keyword evidence="4" id="KW-1185">Reference proteome</keyword>
<dbReference type="GO" id="GO:0005737">
    <property type="term" value="C:cytoplasm"/>
    <property type="evidence" value="ECO:0007669"/>
    <property type="project" value="TreeGrafter"/>
</dbReference>
<feature type="domain" description="NADP-dependent oxidoreductase" evidence="2">
    <location>
        <begin position="17"/>
        <end position="331"/>
    </location>
</feature>
<dbReference type="InterPro" id="IPR050791">
    <property type="entry name" value="Aldo-Keto_reductase"/>
</dbReference>
<name>A0A0D7A9G4_9AGAR</name>
<protein>
    <submittedName>
        <fullName evidence="3">Aldo/keto reductase</fullName>
    </submittedName>
</protein>
<evidence type="ECO:0000313" key="3">
    <source>
        <dbReference type="EMBL" id="KIY47463.1"/>
    </source>
</evidence>
<proteinExistence type="predicted"/>
<dbReference type="OrthoDB" id="37537at2759"/>
<accession>A0A0D7A9G4</accession>
<dbReference type="PANTHER" id="PTHR43625">
    <property type="entry name" value="AFLATOXIN B1 ALDEHYDE REDUCTASE"/>
    <property type="match status" value="1"/>
</dbReference>
<dbReference type="AlphaFoldDB" id="A0A0D7A9G4"/>
<organism evidence="3 4">
    <name type="scientific">Fistulina hepatica ATCC 64428</name>
    <dbReference type="NCBI Taxonomy" id="1128425"/>
    <lineage>
        <taxon>Eukaryota</taxon>
        <taxon>Fungi</taxon>
        <taxon>Dikarya</taxon>
        <taxon>Basidiomycota</taxon>
        <taxon>Agaricomycotina</taxon>
        <taxon>Agaricomycetes</taxon>
        <taxon>Agaricomycetidae</taxon>
        <taxon>Agaricales</taxon>
        <taxon>Fistulinaceae</taxon>
        <taxon>Fistulina</taxon>
    </lineage>
</organism>
<dbReference type="PANTHER" id="PTHR43625:SF40">
    <property type="entry name" value="ALDO-KETO REDUCTASE YAKC [NADP(+)]"/>
    <property type="match status" value="1"/>
</dbReference>
<dbReference type="Pfam" id="PF00248">
    <property type="entry name" value="Aldo_ket_red"/>
    <property type="match status" value="1"/>
</dbReference>